<evidence type="ECO:0000256" key="2">
    <source>
        <dbReference type="ARBA" id="ARBA00023315"/>
    </source>
</evidence>
<protein>
    <submittedName>
        <fullName evidence="4">GNAT family N-acetyltransferase</fullName>
    </submittedName>
</protein>
<dbReference type="PANTHER" id="PTHR43877">
    <property type="entry name" value="AMINOALKYLPHOSPHONATE N-ACETYLTRANSFERASE-RELATED-RELATED"/>
    <property type="match status" value="1"/>
</dbReference>
<evidence type="ECO:0000256" key="1">
    <source>
        <dbReference type="ARBA" id="ARBA00022679"/>
    </source>
</evidence>
<dbReference type="GO" id="GO:0016747">
    <property type="term" value="F:acyltransferase activity, transferring groups other than amino-acyl groups"/>
    <property type="evidence" value="ECO:0007669"/>
    <property type="project" value="InterPro"/>
</dbReference>
<dbReference type="InterPro" id="IPR050832">
    <property type="entry name" value="Bact_Acetyltransf"/>
</dbReference>
<evidence type="ECO:0000259" key="3">
    <source>
        <dbReference type="PROSITE" id="PS51186"/>
    </source>
</evidence>
<gene>
    <name evidence="4" type="ORF">OG626_28645</name>
</gene>
<accession>A0AAU3GZD9</accession>
<dbReference type="InterPro" id="IPR000182">
    <property type="entry name" value="GNAT_dom"/>
</dbReference>
<dbReference type="Gene3D" id="3.40.630.30">
    <property type="match status" value="1"/>
</dbReference>
<proteinExistence type="predicted"/>
<dbReference type="CDD" id="cd04301">
    <property type="entry name" value="NAT_SF"/>
    <property type="match status" value="1"/>
</dbReference>
<keyword evidence="2" id="KW-0012">Acyltransferase</keyword>
<sequence>MIRTATHADLDAIVRLHTEARATYYRAHLPVEEYAGVAEVARSRDGWRRAVERPEATVLCAEREGVLVGVAAYSVREDVAHLSQLHVSPSCWRTGVGTDLHDACIQAWQGSGARAAGLEVFAHNTRAQSFYASHGWTPDPERPRTGTHLVLRLDLGTAESR</sequence>
<evidence type="ECO:0000313" key="4">
    <source>
        <dbReference type="EMBL" id="WTY98590.1"/>
    </source>
</evidence>
<dbReference type="EMBL" id="CP109535">
    <property type="protein sequence ID" value="WTY98590.1"/>
    <property type="molecule type" value="Genomic_DNA"/>
</dbReference>
<dbReference type="SUPFAM" id="SSF55729">
    <property type="entry name" value="Acyl-CoA N-acyltransferases (Nat)"/>
    <property type="match status" value="1"/>
</dbReference>
<dbReference type="PROSITE" id="PS51186">
    <property type="entry name" value="GNAT"/>
    <property type="match status" value="1"/>
</dbReference>
<reference evidence="4" key="1">
    <citation type="submission" date="2022-10" db="EMBL/GenBank/DDBJ databases">
        <title>The complete genomes of actinobacterial strains from the NBC collection.</title>
        <authorList>
            <person name="Joergensen T.S."/>
            <person name="Alvarez Arevalo M."/>
            <person name="Sterndorff E.B."/>
            <person name="Faurdal D."/>
            <person name="Vuksanovic O."/>
            <person name="Mourched A.-S."/>
            <person name="Charusanti P."/>
            <person name="Shaw S."/>
            <person name="Blin K."/>
            <person name="Weber T."/>
        </authorList>
    </citation>
    <scope>NUCLEOTIDE SEQUENCE</scope>
    <source>
        <strain evidence="4">NBC_01401</strain>
    </source>
</reference>
<feature type="domain" description="N-acetyltransferase" evidence="3">
    <location>
        <begin position="1"/>
        <end position="156"/>
    </location>
</feature>
<dbReference type="InterPro" id="IPR016181">
    <property type="entry name" value="Acyl_CoA_acyltransferase"/>
</dbReference>
<dbReference type="Pfam" id="PF00583">
    <property type="entry name" value="Acetyltransf_1"/>
    <property type="match status" value="1"/>
</dbReference>
<organism evidence="4">
    <name type="scientific">Streptomyces sp. NBC_01401</name>
    <dbReference type="NCBI Taxonomy" id="2903854"/>
    <lineage>
        <taxon>Bacteria</taxon>
        <taxon>Bacillati</taxon>
        <taxon>Actinomycetota</taxon>
        <taxon>Actinomycetes</taxon>
        <taxon>Kitasatosporales</taxon>
        <taxon>Streptomycetaceae</taxon>
        <taxon>Streptomyces</taxon>
    </lineage>
</organism>
<dbReference type="AlphaFoldDB" id="A0AAU3GZD9"/>
<keyword evidence="1" id="KW-0808">Transferase</keyword>
<name>A0AAU3GZD9_9ACTN</name>